<keyword evidence="1" id="KW-0251">Elongation factor</keyword>
<sequence length="192" mass="21245">MPASGTGFDCRLLEQVFQRCFADSENTRLLGGAAEPEYVPAGEPGPGGPCAYHRLYFREDYFASALHECAHWCIAGPGRRQLRDFGYWYAPDGRSVEQQAAFQQVEVAPQALEWYFARACGYPFRVSLDNLAGGEAARREEAAFRIAVTAEANRRRGDGLPPRAAQWFRALSETFGTHLCAPSLVFSVDDLG</sequence>
<gene>
    <name evidence="1" type="ORF">FVW59_12270</name>
</gene>
<dbReference type="AlphaFoldDB" id="A0A5C8ZRS9"/>
<name>A0A5C8ZRS9_9GAMM</name>
<dbReference type="EMBL" id="VRYZ01000005">
    <property type="protein sequence ID" value="TXS91198.1"/>
    <property type="molecule type" value="Genomic_DNA"/>
</dbReference>
<dbReference type="GO" id="GO:0003746">
    <property type="term" value="F:translation elongation factor activity"/>
    <property type="evidence" value="ECO:0007669"/>
    <property type="project" value="UniProtKB-KW"/>
</dbReference>
<comment type="caution">
    <text evidence="1">The sequence shown here is derived from an EMBL/GenBank/DDBJ whole genome shotgun (WGS) entry which is preliminary data.</text>
</comment>
<proteinExistence type="predicted"/>
<keyword evidence="1" id="KW-0648">Protein biosynthesis</keyword>
<reference evidence="1 2" key="1">
    <citation type="submission" date="2019-08" db="EMBL/GenBank/DDBJ databases">
        <title>Parahaliea maris sp. nov., isolated from the surface seawater.</title>
        <authorList>
            <person name="Liu Y."/>
        </authorList>
    </citation>
    <scope>NUCLEOTIDE SEQUENCE [LARGE SCALE GENOMIC DNA]</scope>
    <source>
        <strain evidence="1 2">S2-26</strain>
    </source>
</reference>
<organism evidence="1 2">
    <name type="scientific">Parahaliea aestuarii</name>
    <dbReference type="NCBI Taxonomy" id="1852021"/>
    <lineage>
        <taxon>Bacteria</taxon>
        <taxon>Pseudomonadati</taxon>
        <taxon>Pseudomonadota</taxon>
        <taxon>Gammaproteobacteria</taxon>
        <taxon>Cellvibrionales</taxon>
        <taxon>Halieaceae</taxon>
        <taxon>Parahaliea</taxon>
    </lineage>
</organism>
<dbReference type="Proteomes" id="UP000321933">
    <property type="component" value="Unassembled WGS sequence"/>
</dbReference>
<accession>A0A5C8ZRS9</accession>
<protein>
    <submittedName>
        <fullName evidence="1">Elongation factor P hydroxylase</fullName>
    </submittedName>
</protein>
<dbReference type="InterPro" id="IPR007411">
    <property type="entry name" value="EpmC"/>
</dbReference>
<keyword evidence="2" id="KW-1185">Reference proteome</keyword>
<dbReference type="Pfam" id="PF04315">
    <property type="entry name" value="EpmC"/>
    <property type="match status" value="1"/>
</dbReference>
<evidence type="ECO:0000313" key="1">
    <source>
        <dbReference type="EMBL" id="TXS91198.1"/>
    </source>
</evidence>
<dbReference type="OrthoDB" id="5298591at2"/>
<evidence type="ECO:0000313" key="2">
    <source>
        <dbReference type="Proteomes" id="UP000321933"/>
    </source>
</evidence>